<keyword evidence="2" id="KW-1185">Reference proteome</keyword>
<reference evidence="1 2" key="1">
    <citation type="submission" date="2018-11" db="EMBL/GenBank/DDBJ databases">
        <authorList>
            <consortium name="Pathogen Informatics"/>
        </authorList>
    </citation>
    <scope>NUCLEOTIDE SEQUENCE [LARGE SCALE GENOMIC DNA]</scope>
</reference>
<name>A0A3P7M7W2_DIBLA</name>
<evidence type="ECO:0000313" key="1">
    <source>
        <dbReference type="EMBL" id="VDN14161.1"/>
    </source>
</evidence>
<dbReference type="AlphaFoldDB" id="A0A3P7M7W2"/>
<organism evidence="1 2">
    <name type="scientific">Dibothriocephalus latus</name>
    <name type="common">Fish tapeworm</name>
    <name type="synonym">Diphyllobothrium latum</name>
    <dbReference type="NCBI Taxonomy" id="60516"/>
    <lineage>
        <taxon>Eukaryota</taxon>
        <taxon>Metazoa</taxon>
        <taxon>Spiralia</taxon>
        <taxon>Lophotrochozoa</taxon>
        <taxon>Platyhelminthes</taxon>
        <taxon>Cestoda</taxon>
        <taxon>Eucestoda</taxon>
        <taxon>Diphyllobothriidea</taxon>
        <taxon>Diphyllobothriidae</taxon>
        <taxon>Dibothriocephalus</taxon>
    </lineage>
</organism>
<sequence length="172" mass="18577">MFIGAADLNHLAVDVETVAKRLAAGRKKKLDVAASDISNPAGEHSKTTTLSPDRCSSKRLEVDEESALLITPFASVLFSSPSRDISIQSSGNCNCELRSGTPDCNGHAEIFHPKVPATVTVNCALVLLIATDTVRSFFCSFHRHNYLFNFSFPSLFFAPSFLPSILSPLSTS</sequence>
<accession>A0A3P7M7W2</accession>
<proteinExistence type="predicted"/>
<evidence type="ECO:0000313" key="2">
    <source>
        <dbReference type="Proteomes" id="UP000281553"/>
    </source>
</evidence>
<dbReference type="EMBL" id="UYRU01058423">
    <property type="protein sequence ID" value="VDN14161.1"/>
    <property type="molecule type" value="Genomic_DNA"/>
</dbReference>
<protein>
    <submittedName>
        <fullName evidence="1">Uncharacterized protein</fullName>
    </submittedName>
</protein>
<gene>
    <name evidence="1" type="ORF">DILT_LOCUS9992</name>
</gene>
<dbReference type="Proteomes" id="UP000281553">
    <property type="component" value="Unassembled WGS sequence"/>
</dbReference>